<dbReference type="GO" id="GO:0043022">
    <property type="term" value="F:ribosome binding"/>
    <property type="evidence" value="ECO:0007669"/>
    <property type="project" value="InterPro"/>
</dbReference>
<evidence type="ECO:0000256" key="1">
    <source>
        <dbReference type="ARBA" id="ARBA00022490"/>
    </source>
</evidence>
<comment type="similarity">
    <text evidence="5">Belongs to the RimM family.</text>
</comment>
<evidence type="ECO:0000256" key="4">
    <source>
        <dbReference type="ARBA" id="ARBA00023186"/>
    </source>
</evidence>
<evidence type="ECO:0000259" key="6">
    <source>
        <dbReference type="Pfam" id="PF01782"/>
    </source>
</evidence>
<keyword evidence="9" id="KW-1185">Reference proteome</keyword>
<keyword evidence="3 5" id="KW-0698">rRNA processing</keyword>
<dbReference type="GO" id="GO:0005840">
    <property type="term" value="C:ribosome"/>
    <property type="evidence" value="ECO:0007669"/>
    <property type="project" value="InterPro"/>
</dbReference>
<keyword evidence="1 5" id="KW-0963">Cytoplasm</keyword>
<reference evidence="8 9" key="1">
    <citation type="journal article" date="2014" name="BMC Genomics">
        <title>A genomic perspective on a new bacterial genus and species from the Alcaligenaceae family, Basilea psittacipulmonis.</title>
        <authorList>
            <person name="Whiteson K.L."/>
            <person name="Hernandez D."/>
            <person name="Lazarevic V."/>
            <person name="Gaia N."/>
            <person name="Farinelli L."/>
            <person name="Francois P."/>
            <person name="Pilo P."/>
            <person name="Frey J."/>
            <person name="Schrenzel J."/>
        </authorList>
    </citation>
    <scope>NUCLEOTIDE SEQUENCE [LARGE SCALE GENOMIC DNA]</scope>
    <source>
        <strain evidence="8 9">DSM 24701</strain>
    </source>
</reference>
<dbReference type="KEGG" id="bpsi:IX83_04675"/>
<dbReference type="GO" id="GO:0005737">
    <property type="term" value="C:cytoplasm"/>
    <property type="evidence" value="ECO:0007669"/>
    <property type="project" value="UniProtKB-SubCell"/>
</dbReference>
<comment type="function">
    <text evidence="5">An accessory protein needed during the final step in the assembly of 30S ribosomal subunit, possibly for assembly of the head region. Essential for efficient processing of 16S rRNA. May be needed both before and after RbfA during the maturation of 16S rRNA. It has affinity for free ribosomal 30S subunits but not for 70S ribosomes.</text>
</comment>
<evidence type="ECO:0000256" key="5">
    <source>
        <dbReference type="HAMAP-Rule" id="MF_00014"/>
    </source>
</evidence>
<dbReference type="PANTHER" id="PTHR33692:SF1">
    <property type="entry name" value="RIBOSOME MATURATION FACTOR RIMM"/>
    <property type="match status" value="1"/>
</dbReference>
<feature type="domain" description="RimM N-terminal" evidence="6">
    <location>
        <begin position="8"/>
        <end position="94"/>
    </location>
</feature>
<dbReference type="HOGENOM" id="CLU_077636_1_0_4"/>
<sequence>MDSNLIELGYVSGAFGIKGMVKLKVYCHPQDSILFSQKECYLSLLNQRNSETKKLTIQQIKLHGDEIICQFEGINDRDAAQALRGYTVQVARDDFPETDDETFYWVDLIGCDVFYANEEQDERLFAGPESQEFEEIDPIAEALTYMGKVRTVSENGVHAILHVCPEVELADGQKDFKRTPKGQYVDQLIPFVRQRVPYVDLQTAVIITDIPPEN</sequence>
<evidence type="ECO:0000256" key="3">
    <source>
        <dbReference type="ARBA" id="ARBA00022552"/>
    </source>
</evidence>
<dbReference type="Proteomes" id="UP000028945">
    <property type="component" value="Chromosome"/>
</dbReference>
<dbReference type="InterPro" id="IPR036976">
    <property type="entry name" value="RimM_N_sf"/>
</dbReference>
<dbReference type="InterPro" id="IPR002676">
    <property type="entry name" value="RimM_N"/>
</dbReference>
<name>A0A077DEX9_9BURK</name>
<dbReference type="PANTHER" id="PTHR33692">
    <property type="entry name" value="RIBOSOME MATURATION FACTOR RIMM"/>
    <property type="match status" value="1"/>
</dbReference>
<dbReference type="RefSeq" id="WP_038499710.1">
    <property type="nucleotide sequence ID" value="NZ_AFWK01000017.1"/>
</dbReference>
<dbReference type="Pfam" id="PF24986">
    <property type="entry name" value="PRC_RimM"/>
    <property type="match status" value="1"/>
</dbReference>
<dbReference type="OrthoDB" id="9783509at2"/>
<dbReference type="NCBIfam" id="TIGR02273">
    <property type="entry name" value="16S_RimM"/>
    <property type="match status" value="1"/>
</dbReference>
<dbReference type="Gene3D" id="2.40.30.60">
    <property type="entry name" value="RimM"/>
    <property type="match status" value="1"/>
</dbReference>
<dbReference type="Gene3D" id="2.30.30.240">
    <property type="entry name" value="PRC-barrel domain"/>
    <property type="match status" value="1"/>
</dbReference>
<dbReference type="eggNOG" id="COG0806">
    <property type="taxonomic scope" value="Bacteria"/>
</dbReference>
<gene>
    <name evidence="5" type="primary">rimM</name>
    <name evidence="8" type="ORF">IX83_04675</name>
</gene>
<evidence type="ECO:0000256" key="2">
    <source>
        <dbReference type="ARBA" id="ARBA00022517"/>
    </source>
</evidence>
<evidence type="ECO:0000259" key="7">
    <source>
        <dbReference type="Pfam" id="PF24986"/>
    </source>
</evidence>
<dbReference type="GO" id="GO:0042274">
    <property type="term" value="P:ribosomal small subunit biogenesis"/>
    <property type="evidence" value="ECO:0007669"/>
    <property type="project" value="UniProtKB-UniRule"/>
</dbReference>
<dbReference type="EMBL" id="CP009238">
    <property type="protein sequence ID" value="AIL32696.1"/>
    <property type="molecule type" value="Genomic_DNA"/>
</dbReference>
<comment type="subunit">
    <text evidence="5">Binds ribosomal protein uS19.</text>
</comment>
<dbReference type="STRING" id="1072685.IX83_04675"/>
<accession>A0A077DEX9</accession>
<dbReference type="GO" id="GO:0006364">
    <property type="term" value="P:rRNA processing"/>
    <property type="evidence" value="ECO:0007669"/>
    <property type="project" value="UniProtKB-UniRule"/>
</dbReference>
<comment type="subcellular location">
    <subcellularLocation>
        <location evidence="5">Cytoplasm</location>
    </subcellularLocation>
</comment>
<dbReference type="AlphaFoldDB" id="A0A077DEX9"/>
<proteinExistence type="inferred from homology"/>
<keyword evidence="2 5" id="KW-0690">Ribosome biogenesis</keyword>
<evidence type="ECO:0000313" key="8">
    <source>
        <dbReference type="EMBL" id="AIL32696.1"/>
    </source>
</evidence>
<organism evidence="8 9">
    <name type="scientific">Basilea psittacipulmonis DSM 24701</name>
    <dbReference type="NCBI Taxonomy" id="1072685"/>
    <lineage>
        <taxon>Bacteria</taxon>
        <taxon>Pseudomonadati</taxon>
        <taxon>Pseudomonadota</taxon>
        <taxon>Betaproteobacteria</taxon>
        <taxon>Burkholderiales</taxon>
        <taxon>Alcaligenaceae</taxon>
        <taxon>Basilea</taxon>
    </lineage>
</organism>
<dbReference type="InterPro" id="IPR011961">
    <property type="entry name" value="RimM"/>
</dbReference>
<feature type="domain" description="Ribosome maturation factor RimM PRC barrel" evidence="7">
    <location>
        <begin position="105"/>
        <end position="212"/>
    </location>
</feature>
<keyword evidence="4 5" id="KW-0143">Chaperone</keyword>
<protein>
    <recommendedName>
        <fullName evidence="5">Ribosome maturation factor RimM</fullName>
    </recommendedName>
</protein>
<comment type="domain">
    <text evidence="5">The PRC barrel domain binds ribosomal protein uS19.</text>
</comment>
<dbReference type="Pfam" id="PF01782">
    <property type="entry name" value="RimM"/>
    <property type="match status" value="1"/>
</dbReference>
<dbReference type="InterPro" id="IPR056792">
    <property type="entry name" value="PRC_RimM"/>
</dbReference>
<dbReference type="InterPro" id="IPR009000">
    <property type="entry name" value="Transl_B-barrel_sf"/>
</dbReference>
<dbReference type="SUPFAM" id="SSF50447">
    <property type="entry name" value="Translation proteins"/>
    <property type="match status" value="1"/>
</dbReference>
<evidence type="ECO:0000313" key="9">
    <source>
        <dbReference type="Proteomes" id="UP000028945"/>
    </source>
</evidence>
<dbReference type="HAMAP" id="MF_00014">
    <property type="entry name" value="Ribosome_mat_RimM"/>
    <property type="match status" value="1"/>
</dbReference>